<protein>
    <submittedName>
        <fullName evidence="1">Uncharacterized protein</fullName>
    </submittedName>
</protein>
<evidence type="ECO:0000313" key="1">
    <source>
        <dbReference type="EMBL" id="KAK0452456.1"/>
    </source>
</evidence>
<gene>
    <name evidence="1" type="ORF">EV421DRAFT_1769027</name>
</gene>
<organism evidence="1 2">
    <name type="scientific">Armillaria borealis</name>
    <dbReference type="NCBI Taxonomy" id="47425"/>
    <lineage>
        <taxon>Eukaryota</taxon>
        <taxon>Fungi</taxon>
        <taxon>Dikarya</taxon>
        <taxon>Basidiomycota</taxon>
        <taxon>Agaricomycotina</taxon>
        <taxon>Agaricomycetes</taxon>
        <taxon>Agaricomycetidae</taxon>
        <taxon>Agaricales</taxon>
        <taxon>Marasmiineae</taxon>
        <taxon>Physalacriaceae</taxon>
        <taxon>Armillaria</taxon>
    </lineage>
</organism>
<comment type="caution">
    <text evidence="1">The sequence shown here is derived from an EMBL/GenBank/DDBJ whole genome shotgun (WGS) entry which is preliminary data.</text>
</comment>
<dbReference type="AlphaFoldDB" id="A0AA39K307"/>
<evidence type="ECO:0000313" key="2">
    <source>
        <dbReference type="Proteomes" id="UP001175226"/>
    </source>
</evidence>
<reference evidence="1" key="1">
    <citation type="submission" date="2023-06" db="EMBL/GenBank/DDBJ databases">
        <authorList>
            <consortium name="Lawrence Berkeley National Laboratory"/>
            <person name="Ahrendt S."/>
            <person name="Sahu N."/>
            <person name="Indic B."/>
            <person name="Wong-Bajracharya J."/>
            <person name="Merenyi Z."/>
            <person name="Ke H.-M."/>
            <person name="Monk M."/>
            <person name="Kocsube S."/>
            <person name="Drula E."/>
            <person name="Lipzen A."/>
            <person name="Balint B."/>
            <person name="Henrissat B."/>
            <person name="Andreopoulos B."/>
            <person name="Martin F.M."/>
            <person name="Harder C.B."/>
            <person name="Rigling D."/>
            <person name="Ford K.L."/>
            <person name="Foster G.D."/>
            <person name="Pangilinan J."/>
            <person name="Papanicolaou A."/>
            <person name="Barry K."/>
            <person name="LaButti K."/>
            <person name="Viragh M."/>
            <person name="Koriabine M."/>
            <person name="Yan M."/>
            <person name="Riley R."/>
            <person name="Champramary S."/>
            <person name="Plett K.L."/>
            <person name="Tsai I.J."/>
            <person name="Slot J."/>
            <person name="Sipos G."/>
            <person name="Plett J."/>
            <person name="Nagy L.G."/>
            <person name="Grigoriev I.V."/>
        </authorList>
    </citation>
    <scope>NUCLEOTIDE SEQUENCE</scope>
    <source>
        <strain evidence="1">FPL87.14</strain>
    </source>
</reference>
<proteinExistence type="predicted"/>
<accession>A0AA39K307</accession>
<dbReference type="EMBL" id="JAUEPT010000004">
    <property type="protein sequence ID" value="KAK0452456.1"/>
    <property type="molecule type" value="Genomic_DNA"/>
</dbReference>
<name>A0AA39K307_9AGAR</name>
<keyword evidence="2" id="KW-1185">Reference proteome</keyword>
<dbReference type="Proteomes" id="UP001175226">
    <property type="component" value="Unassembled WGS sequence"/>
</dbReference>
<sequence length="208" mass="23459">MLKLPSILHDSQDVISCVAQVWIVSSEHRLVCLSELMPAFFVGSEALTNILVQTVKQELPVTRLTSVLSRLIRGIDCMDIAWDAIRDDLTVVRVLSEGPSLGLSFRLAQSTPWVCYILSRTVEAPVQILEEEEGLRQLVIMRCIYCIQLALLRGPRWIVQALKHTHLLRSLLKCSLTNPSTHLCNGLSQVLEVITINLVWRSILRQLP</sequence>